<dbReference type="GO" id="GO:0046872">
    <property type="term" value="F:metal ion binding"/>
    <property type="evidence" value="ECO:0007669"/>
    <property type="project" value="UniProtKB-KW"/>
</dbReference>
<sequence>MAAKFIAPSARRVVAQKVVLKLDLHDNRDKQKVLKAVSTLHGIDSIAVDMKESKLTVVGLADPVDVVGRLRKVGSAAIVSVGPATEEKKKDGDKKEAGDKKGDDKKPPPPPVYPYPYPWHAYAAAQYQYQYHPRPYPPQYVVHSAEEDPNSCVIC</sequence>
<comment type="caution">
    <text evidence="8">The sequence shown here is derived from an EMBL/GenBank/DDBJ whole genome shotgun (WGS) entry which is preliminary data.</text>
</comment>
<dbReference type="SUPFAM" id="SSF55008">
    <property type="entry name" value="HMA, heavy metal-associated domain"/>
    <property type="match status" value="1"/>
</dbReference>
<reference evidence="8" key="1">
    <citation type="journal article" date="2018" name="Nat. Genet.">
        <title>Extensive intraspecific gene order and gene structural variations between Mo17 and other maize genomes.</title>
        <authorList>
            <person name="Sun S."/>
            <person name="Zhou Y."/>
            <person name="Chen J."/>
            <person name="Shi J."/>
            <person name="Zhao H."/>
            <person name="Zhao H."/>
            <person name="Song W."/>
            <person name="Zhang M."/>
            <person name="Cui Y."/>
            <person name="Dong X."/>
            <person name="Liu H."/>
            <person name="Ma X."/>
            <person name="Jiao Y."/>
            <person name="Wang B."/>
            <person name="Wei X."/>
            <person name="Stein J.C."/>
            <person name="Glaubitz J.C."/>
            <person name="Lu F."/>
            <person name="Yu G."/>
            <person name="Liang C."/>
            <person name="Fengler K."/>
            <person name="Li B."/>
            <person name="Rafalski A."/>
            <person name="Schnable P.S."/>
            <person name="Ware D.H."/>
            <person name="Buckler E.S."/>
            <person name="Lai J."/>
        </authorList>
    </citation>
    <scope>NUCLEOTIDE SEQUENCE [LARGE SCALE GENOMIC DNA]</scope>
    <source>
        <tissue evidence="8">Seedling</tissue>
    </source>
</reference>
<keyword evidence="1" id="KW-0488">Methylation</keyword>
<evidence type="ECO:0000256" key="3">
    <source>
        <dbReference type="ARBA" id="ARBA00023288"/>
    </source>
</evidence>
<dbReference type="Pfam" id="PF00403">
    <property type="entry name" value="HMA"/>
    <property type="match status" value="1"/>
</dbReference>
<feature type="domain" description="HMA" evidence="7">
    <location>
        <begin position="15"/>
        <end position="78"/>
    </location>
</feature>
<evidence type="ECO:0000256" key="4">
    <source>
        <dbReference type="ARBA" id="ARBA00023289"/>
    </source>
</evidence>
<gene>
    <name evidence="8" type="primary">HIPP39_0</name>
    <name evidence="8" type="ORF">Zm00014a_017366</name>
</gene>
<protein>
    <submittedName>
        <fullName evidence="8">Heavy metal-associated isoprenylated plant protein 39</fullName>
    </submittedName>
</protein>
<dbReference type="Proteomes" id="UP000251960">
    <property type="component" value="Chromosome 10"/>
</dbReference>
<feature type="compositionally biased region" description="Basic and acidic residues" evidence="6">
    <location>
        <begin position="85"/>
        <end position="107"/>
    </location>
</feature>
<dbReference type="PANTHER" id="PTHR45811:SF49">
    <property type="entry name" value="OS04G0667600 PROTEIN"/>
    <property type="match status" value="1"/>
</dbReference>
<feature type="region of interest" description="Disordered" evidence="6">
    <location>
        <begin position="81"/>
        <end position="113"/>
    </location>
</feature>
<dbReference type="PANTHER" id="PTHR45811">
    <property type="entry name" value="COPPER TRANSPORT PROTEIN FAMILY-RELATED"/>
    <property type="match status" value="1"/>
</dbReference>
<name>A0A3L6G702_MAIZE</name>
<evidence type="ECO:0000256" key="6">
    <source>
        <dbReference type="SAM" id="MobiDB-lite"/>
    </source>
</evidence>
<evidence type="ECO:0000256" key="2">
    <source>
        <dbReference type="ARBA" id="ARBA00022723"/>
    </source>
</evidence>
<keyword evidence="4" id="KW-0636">Prenylation</keyword>
<dbReference type="PROSITE" id="PS50846">
    <property type="entry name" value="HMA_2"/>
    <property type="match status" value="1"/>
</dbReference>
<evidence type="ECO:0000256" key="1">
    <source>
        <dbReference type="ARBA" id="ARBA00022481"/>
    </source>
</evidence>
<accession>A0A3L6G702</accession>
<dbReference type="InterPro" id="IPR036163">
    <property type="entry name" value="HMA_dom_sf"/>
</dbReference>
<proteinExistence type="inferred from homology"/>
<evidence type="ECO:0000313" key="8">
    <source>
        <dbReference type="EMBL" id="PWZ44364.1"/>
    </source>
</evidence>
<organism evidence="8">
    <name type="scientific">Zea mays</name>
    <name type="common">Maize</name>
    <dbReference type="NCBI Taxonomy" id="4577"/>
    <lineage>
        <taxon>Eukaryota</taxon>
        <taxon>Viridiplantae</taxon>
        <taxon>Streptophyta</taxon>
        <taxon>Embryophyta</taxon>
        <taxon>Tracheophyta</taxon>
        <taxon>Spermatophyta</taxon>
        <taxon>Magnoliopsida</taxon>
        <taxon>Liliopsida</taxon>
        <taxon>Poales</taxon>
        <taxon>Poaceae</taxon>
        <taxon>PACMAD clade</taxon>
        <taxon>Panicoideae</taxon>
        <taxon>Andropogonodae</taxon>
        <taxon>Andropogoneae</taxon>
        <taxon>Tripsacinae</taxon>
        <taxon>Zea</taxon>
    </lineage>
</organism>
<dbReference type="ExpressionAtlas" id="A0A3L6G702">
    <property type="expression patterns" value="baseline and differential"/>
</dbReference>
<keyword evidence="3" id="KW-0449">Lipoprotein</keyword>
<dbReference type="InterPro" id="IPR006121">
    <property type="entry name" value="HMA_dom"/>
</dbReference>
<keyword evidence="2" id="KW-0479">Metal-binding</keyword>
<evidence type="ECO:0000256" key="5">
    <source>
        <dbReference type="ARBA" id="ARBA00024045"/>
    </source>
</evidence>
<dbReference type="EMBL" id="NCVQ01000002">
    <property type="protein sequence ID" value="PWZ44364.1"/>
    <property type="molecule type" value="Genomic_DNA"/>
</dbReference>
<comment type="similarity">
    <text evidence="5">Belongs to the HIPP family.</text>
</comment>
<dbReference type="Gene3D" id="3.30.70.100">
    <property type="match status" value="1"/>
</dbReference>
<dbReference type="InterPro" id="IPR051863">
    <property type="entry name" value="HIPP"/>
</dbReference>
<dbReference type="AlphaFoldDB" id="A0A3L6G702"/>
<evidence type="ECO:0000259" key="7">
    <source>
        <dbReference type="PROSITE" id="PS50846"/>
    </source>
</evidence>